<evidence type="ECO:0000313" key="4">
    <source>
        <dbReference type="EMBL" id="ELU38728.1"/>
    </source>
</evidence>
<dbReference type="GO" id="GO:0006082">
    <property type="term" value="P:organic acid metabolic process"/>
    <property type="evidence" value="ECO:0007669"/>
    <property type="project" value="TreeGrafter"/>
</dbReference>
<dbReference type="GO" id="GO:0016712">
    <property type="term" value="F:oxidoreductase activity, acting on paired donors, with incorporation or reduction of molecular oxygen, reduced flavin or flavoprotein as one donor, and incorporation of one atom of oxygen"/>
    <property type="evidence" value="ECO:0007669"/>
    <property type="project" value="TreeGrafter"/>
</dbReference>
<dbReference type="SUPFAM" id="SSF48264">
    <property type="entry name" value="Cytochrome P450"/>
    <property type="match status" value="1"/>
</dbReference>
<dbReference type="OrthoDB" id="2789670at2759"/>
<dbReference type="STRING" id="983506.L8WPN5"/>
<dbReference type="HOGENOM" id="CLU_2832940_0_0_1"/>
<comment type="similarity">
    <text evidence="1">Belongs to the cytochrome P450 family.</text>
</comment>
<name>L8WPN5_THACA</name>
<protein>
    <submittedName>
        <fullName evidence="4">Cytochrome P450 domain-containing protein</fullName>
    </submittedName>
</protein>
<dbReference type="InterPro" id="IPR036396">
    <property type="entry name" value="Cyt_P450_sf"/>
</dbReference>
<keyword evidence="5" id="KW-1185">Reference proteome</keyword>
<dbReference type="InterPro" id="IPR001128">
    <property type="entry name" value="Cyt_P450"/>
</dbReference>
<evidence type="ECO:0000256" key="3">
    <source>
        <dbReference type="ARBA" id="ARBA00023004"/>
    </source>
</evidence>
<gene>
    <name evidence="4" type="ORF">AG1IA_07239</name>
</gene>
<evidence type="ECO:0000313" key="5">
    <source>
        <dbReference type="Proteomes" id="UP000011668"/>
    </source>
</evidence>
<dbReference type="EMBL" id="AFRT01002066">
    <property type="protein sequence ID" value="ELU38728.1"/>
    <property type="molecule type" value="Genomic_DNA"/>
</dbReference>
<dbReference type="GO" id="GO:0008395">
    <property type="term" value="F:steroid hydroxylase activity"/>
    <property type="evidence" value="ECO:0007669"/>
    <property type="project" value="TreeGrafter"/>
</dbReference>
<dbReference type="Gene3D" id="1.10.630.10">
    <property type="entry name" value="Cytochrome P450"/>
    <property type="match status" value="1"/>
</dbReference>
<comment type="caution">
    <text evidence="4">The sequence shown here is derived from an EMBL/GenBank/DDBJ whole genome shotgun (WGS) entry which is preliminary data.</text>
</comment>
<dbReference type="GO" id="GO:0005506">
    <property type="term" value="F:iron ion binding"/>
    <property type="evidence" value="ECO:0007669"/>
    <property type="project" value="InterPro"/>
</dbReference>
<keyword evidence="2" id="KW-0479">Metal-binding</keyword>
<dbReference type="Proteomes" id="UP000011668">
    <property type="component" value="Unassembled WGS sequence"/>
</dbReference>
<dbReference type="GO" id="GO:0005737">
    <property type="term" value="C:cytoplasm"/>
    <property type="evidence" value="ECO:0007669"/>
    <property type="project" value="TreeGrafter"/>
</dbReference>
<dbReference type="PANTHER" id="PTHR24300:SF403">
    <property type="entry name" value="CYTOCHROME P450 306A1"/>
    <property type="match status" value="1"/>
</dbReference>
<proteinExistence type="inferred from homology"/>
<sequence>MILNPDVQEKAQRELDGVLGYTTLPEMSHKEQLPYTRNLIEEVFRLYPVVPLATKAIILKKEQPCG</sequence>
<keyword evidence="3" id="KW-0408">Iron</keyword>
<dbReference type="GO" id="GO:0006805">
    <property type="term" value="P:xenobiotic metabolic process"/>
    <property type="evidence" value="ECO:0007669"/>
    <property type="project" value="TreeGrafter"/>
</dbReference>
<dbReference type="AlphaFoldDB" id="L8WPN5"/>
<evidence type="ECO:0000256" key="1">
    <source>
        <dbReference type="ARBA" id="ARBA00010617"/>
    </source>
</evidence>
<accession>L8WPN5</accession>
<organism evidence="4 5">
    <name type="scientific">Thanatephorus cucumeris (strain AG1-IA)</name>
    <name type="common">Rice sheath blight fungus</name>
    <name type="synonym">Rhizoctonia solani</name>
    <dbReference type="NCBI Taxonomy" id="983506"/>
    <lineage>
        <taxon>Eukaryota</taxon>
        <taxon>Fungi</taxon>
        <taxon>Dikarya</taxon>
        <taxon>Basidiomycota</taxon>
        <taxon>Agaricomycotina</taxon>
        <taxon>Agaricomycetes</taxon>
        <taxon>Cantharellales</taxon>
        <taxon>Ceratobasidiaceae</taxon>
        <taxon>Rhizoctonia</taxon>
        <taxon>Rhizoctonia solani AG-1</taxon>
    </lineage>
</organism>
<dbReference type="PANTHER" id="PTHR24300">
    <property type="entry name" value="CYTOCHROME P450 508A4-RELATED"/>
    <property type="match status" value="1"/>
</dbReference>
<dbReference type="GO" id="GO:0020037">
    <property type="term" value="F:heme binding"/>
    <property type="evidence" value="ECO:0007669"/>
    <property type="project" value="InterPro"/>
</dbReference>
<reference evidence="4 5" key="1">
    <citation type="journal article" date="2013" name="Nat. Commun.">
        <title>The evolution and pathogenic mechanisms of the rice sheath blight pathogen.</title>
        <authorList>
            <person name="Zheng A."/>
            <person name="Lin R."/>
            <person name="Xu L."/>
            <person name="Qin P."/>
            <person name="Tang C."/>
            <person name="Ai P."/>
            <person name="Zhang D."/>
            <person name="Liu Y."/>
            <person name="Sun Z."/>
            <person name="Feng H."/>
            <person name="Wang Y."/>
            <person name="Chen Y."/>
            <person name="Liang X."/>
            <person name="Fu R."/>
            <person name="Li Q."/>
            <person name="Zhang J."/>
            <person name="Yu X."/>
            <person name="Xie Z."/>
            <person name="Ding L."/>
            <person name="Guan P."/>
            <person name="Tang J."/>
            <person name="Liang Y."/>
            <person name="Wang S."/>
            <person name="Deng Q."/>
            <person name="Li S."/>
            <person name="Zhu J."/>
            <person name="Wang L."/>
            <person name="Liu H."/>
            <person name="Li P."/>
        </authorList>
    </citation>
    <scope>NUCLEOTIDE SEQUENCE [LARGE SCALE GENOMIC DNA]</scope>
    <source>
        <strain evidence="5">AG-1 IA</strain>
    </source>
</reference>
<evidence type="ECO:0000256" key="2">
    <source>
        <dbReference type="ARBA" id="ARBA00022723"/>
    </source>
</evidence>
<dbReference type="InterPro" id="IPR050182">
    <property type="entry name" value="Cytochrome_P450_fam2"/>
</dbReference>
<dbReference type="Pfam" id="PF00067">
    <property type="entry name" value="p450"/>
    <property type="match status" value="1"/>
</dbReference>